<reference evidence="3" key="1">
    <citation type="journal article" date="2019" name="Int. J. Syst. Evol. Microbiol.">
        <title>The Global Catalogue of Microorganisms (GCM) 10K type strain sequencing project: providing services to taxonomists for standard genome sequencing and annotation.</title>
        <authorList>
            <consortium name="The Broad Institute Genomics Platform"/>
            <consortium name="The Broad Institute Genome Sequencing Center for Infectious Disease"/>
            <person name="Wu L."/>
            <person name="Ma J."/>
        </authorList>
    </citation>
    <scope>NUCLEOTIDE SEQUENCE [LARGE SCALE GENOMIC DNA]</scope>
    <source>
        <strain evidence="3">CGMCC 4.7152</strain>
    </source>
</reference>
<dbReference type="InterPro" id="IPR037401">
    <property type="entry name" value="SnoaL-like"/>
</dbReference>
<protein>
    <submittedName>
        <fullName evidence="2">Nuclear transport factor 2 family protein</fullName>
    </submittedName>
</protein>
<accession>A0ABV9VU70</accession>
<dbReference type="Proteomes" id="UP001595912">
    <property type="component" value="Unassembled WGS sequence"/>
</dbReference>
<proteinExistence type="predicted"/>
<keyword evidence="3" id="KW-1185">Reference proteome</keyword>
<dbReference type="InterPro" id="IPR032710">
    <property type="entry name" value="NTF2-like_dom_sf"/>
</dbReference>
<evidence type="ECO:0000259" key="1">
    <source>
        <dbReference type="Pfam" id="PF12680"/>
    </source>
</evidence>
<evidence type="ECO:0000313" key="2">
    <source>
        <dbReference type="EMBL" id="MFC4999106.1"/>
    </source>
</evidence>
<sequence>MAGYDARRSSRIPAVTSVGVDHVRLSYDYLDAGNLDAYGSLLDDNVQVRRPDAAQSQGRVQVQRLHAEVTGPPGRHLLERIIAEGDSIVVTGRFVRPPVDVEFVDVFTLSDFGLLLGYRRYYYVAPN</sequence>
<dbReference type="SUPFAM" id="SSF54427">
    <property type="entry name" value="NTF2-like"/>
    <property type="match status" value="1"/>
</dbReference>
<dbReference type="Gene3D" id="3.10.450.50">
    <property type="match status" value="1"/>
</dbReference>
<dbReference type="Pfam" id="PF12680">
    <property type="entry name" value="SnoaL_2"/>
    <property type="match status" value="1"/>
</dbReference>
<feature type="domain" description="SnoaL-like" evidence="1">
    <location>
        <begin position="23"/>
        <end position="111"/>
    </location>
</feature>
<dbReference type="EMBL" id="JBHSIU010000014">
    <property type="protein sequence ID" value="MFC4999106.1"/>
    <property type="molecule type" value="Genomic_DNA"/>
</dbReference>
<gene>
    <name evidence="2" type="ORF">ACFPIJ_14815</name>
</gene>
<dbReference type="RefSeq" id="WP_380115436.1">
    <property type="nucleotide sequence ID" value="NZ_JBHSIU010000014.1"/>
</dbReference>
<evidence type="ECO:0000313" key="3">
    <source>
        <dbReference type="Proteomes" id="UP001595912"/>
    </source>
</evidence>
<name>A0ABV9VU70_9ACTN</name>
<comment type="caution">
    <text evidence="2">The sequence shown here is derived from an EMBL/GenBank/DDBJ whole genome shotgun (WGS) entry which is preliminary data.</text>
</comment>
<organism evidence="2 3">
    <name type="scientific">Dactylosporangium cerinum</name>
    <dbReference type="NCBI Taxonomy" id="1434730"/>
    <lineage>
        <taxon>Bacteria</taxon>
        <taxon>Bacillati</taxon>
        <taxon>Actinomycetota</taxon>
        <taxon>Actinomycetes</taxon>
        <taxon>Micromonosporales</taxon>
        <taxon>Micromonosporaceae</taxon>
        <taxon>Dactylosporangium</taxon>
    </lineage>
</organism>